<feature type="region of interest" description="Disordered" evidence="1">
    <location>
        <begin position="1"/>
        <end position="23"/>
    </location>
</feature>
<sequence>MQSLPQAGQGTPKELRSPFKTQREEHPLNYCKHFIGLSDKRLLSHRDKSILLALLAYTTNEKLFKNLNTLEVPVLQELAHLAEVALKNLRNWGGRPATTILTPKGTPSGSRPQSRQGSRPQSRQGSRPRTPVGAPGGTEFSPNILFNRVAELQAEEGEPETTTASEIEECSLGKSVLDALGYEYFFPEINATSFSRSARFGADCKKRQQSYCLLTGLAFDENQQAAHIFPHSALNPKNPATVLTWRFIQIFLGPKNTKLLARELWSEDKGINTSKNGITIVMGLHGHFDRGKFSLMPVRLGEVGDHEYLDVEVGFYAADSTIKRILTADKLSVEEQYIFRKGEAPQRDTEDQDRYLNDGDMIRITTPDKKDLPLPSHILLYWHRHLWGTLTSAGLGSSQSESKEEDPRDLMLQRRQRAQRPVSSPLGTSSKDAGEGSSSRGRQGYDGAGDQDQSNDERTQRTPGWEAKFIAFLEKITVPEDFDDCYASYDSDDYYYE</sequence>
<evidence type="ECO:0000259" key="2">
    <source>
        <dbReference type="Pfam" id="PF13391"/>
    </source>
</evidence>
<dbReference type="Proteomes" id="UP001313282">
    <property type="component" value="Unassembled WGS sequence"/>
</dbReference>
<comment type="caution">
    <text evidence="3">The sequence shown here is derived from an EMBL/GenBank/DDBJ whole genome shotgun (WGS) entry which is preliminary data.</text>
</comment>
<organism evidence="3 4">
    <name type="scientific">Orbilia javanica</name>
    <dbReference type="NCBI Taxonomy" id="47235"/>
    <lineage>
        <taxon>Eukaryota</taxon>
        <taxon>Fungi</taxon>
        <taxon>Dikarya</taxon>
        <taxon>Ascomycota</taxon>
        <taxon>Pezizomycotina</taxon>
        <taxon>Orbiliomycetes</taxon>
        <taxon>Orbiliales</taxon>
        <taxon>Orbiliaceae</taxon>
        <taxon>Orbilia</taxon>
    </lineage>
</organism>
<feature type="compositionally biased region" description="Basic and acidic residues" evidence="1">
    <location>
        <begin position="401"/>
        <end position="412"/>
    </location>
</feature>
<feature type="region of interest" description="Disordered" evidence="1">
    <location>
        <begin position="95"/>
        <end position="142"/>
    </location>
</feature>
<evidence type="ECO:0000313" key="3">
    <source>
        <dbReference type="EMBL" id="KAK6348539.1"/>
    </source>
</evidence>
<dbReference type="InterPro" id="IPR003615">
    <property type="entry name" value="HNH_nuc"/>
</dbReference>
<keyword evidence="4" id="KW-1185">Reference proteome</keyword>
<dbReference type="EMBL" id="JAVHNR010000003">
    <property type="protein sequence ID" value="KAK6348539.1"/>
    <property type="molecule type" value="Genomic_DNA"/>
</dbReference>
<evidence type="ECO:0000256" key="1">
    <source>
        <dbReference type="SAM" id="MobiDB-lite"/>
    </source>
</evidence>
<accession>A0AAN8MWE4</accession>
<proteinExistence type="predicted"/>
<feature type="compositionally biased region" description="Polar residues" evidence="1">
    <location>
        <begin position="421"/>
        <end position="441"/>
    </location>
</feature>
<name>A0AAN8MWE4_9PEZI</name>
<dbReference type="AlphaFoldDB" id="A0AAN8MWE4"/>
<gene>
    <name evidence="3" type="ORF">TWF718_006327</name>
</gene>
<feature type="region of interest" description="Disordered" evidence="1">
    <location>
        <begin position="393"/>
        <end position="462"/>
    </location>
</feature>
<dbReference type="Pfam" id="PF13391">
    <property type="entry name" value="HNH_2"/>
    <property type="match status" value="1"/>
</dbReference>
<protein>
    <recommendedName>
        <fullName evidence="2">HNH nuclease domain-containing protein</fullName>
    </recommendedName>
</protein>
<evidence type="ECO:0000313" key="4">
    <source>
        <dbReference type="Proteomes" id="UP001313282"/>
    </source>
</evidence>
<reference evidence="3 4" key="1">
    <citation type="submission" date="2019-10" db="EMBL/GenBank/DDBJ databases">
        <authorList>
            <person name="Palmer J.M."/>
        </authorList>
    </citation>
    <scope>NUCLEOTIDE SEQUENCE [LARGE SCALE GENOMIC DNA]</scope>
    <source>
        <strain evidence="3 4">TWF718</strain>
    </source>
</reference>
<feature type="compositionally biased region" description="Basic and acidic residues" evidence="1">
    <location>
        <begin position="13"/>
        <end position="23"/>
    </location>
</feature>
<feature type="compositionally biased region" description="Low complexity" evidence="1">
    <location>
        <begin position="107"/>
        <end position="129"/>
    </location>
</feature>
<feature type="domain" description="HNH nuclease" evidence="2">
    <location>
        <begin position="212"/>
        <end position="295"/>
    </location>
</feature>